<protein>
    <submittedName>
        <fullName evidence="2">Uncharacterized protein</fullName>
    </submittedName>
</protein>
<reference evidence="2" key="1">
    <citation type="submission" date="2014-09" db="EMBL/GenBank/DDBJ databases">
        <authorList>
            <person name="Magalhaes I.L.F."/>
            <person name="Oliveira U."/>
            <person name="Santos F.R."/>
            <person name="Vidigal T.H.D.A."/>
            <person name="Brescovit A.D."/>
            <person name="Santos A.J."/>
        </authorList>
    </citation>
    <scope>NUCLEOTIDE SEQUENCE</scope>
    <source>
        <tissue evidence="2">Shoot tissue taken approximately 20 cm above the soil surface</tissue>
    </source>
</reference>
<reference evidence="2" key="2">
    <citation type="journal article" date="2015" name="Data Brief">
        <title>Shoot transcriptome of the giant reed, Arundo donax.</title>
        <authorList>
            <person name="Barrero R.A."/>
            <person name="Guerrero F.D."/>
            <person name="Moolhuijzen P."/>
            <person name="Goolsby J.A."/>
            <person name="Tidwell J."/>
            <person name="Bellgard S.E."/>
            <person name="Bellgard M.I."/>
        </authorList>
    </citation>
    <scope>NUCLEOTIDE SEQUENCE</scope>
    <source>
        <tissue evidence="2">Shoot tissue taken approximately 20 cm above the soil surface</tissue>
    </source>
</reference>
<dbReference type="EMBL" id="GBRH01229112">
    <property type="protein sequence ID" value="JAD68783.1"/>
    <property type="molecule type" value="Transcribed_RNA"/>
</dbReference>
<evidence type="ECO:0000313" key="2">
    <source>
        <dbReference type="EMBL" id="JAD68783.1"/>
    </source>
</evidence>
<proteinExistence type="predicted"/>
<accession>A0A0A9C2U3</accession>
<organism evidence="2">
    <name type="scientific">Arundo donax</name>
    <name type="common">Giant reed</name>
    <name type="synonym">Donax arundinaceus</name>
    <dbReference type="NCBI Taxonomy" id="35708"/>
    <lineage>
        <taxon>Eukaryota</taxon>
        <taxon>Viridiplantae</taxon>
        <taxon>Streptophyta</taxon>
        <taxon>Embryophyta</taxon>
        <taxon>Tracheophyta</taxon>
        <taxon>Spermatophyta</taxon>
        <taxon>Magnoliopsida</taxon>
        <taxon>Liliopsida</taxon>
        <taxon>Poales</taxon>
        <taxon>Poaceae</taxon>
        <taxon>PACMAD clade</taxon>
        <taxon>Arundinoideae</taxon>
        <taxon>Arundineae</taxon>
        <taxon>Arundo</taxon>
    </lineage>
</organism>
<feature type="region of interest" description="Disordered" evidence="1">
    <location>
        <begin position="1"/>
        <end position="21"/>
    </location>
</feature>
<dbReference type="AlphaFoldDB" id="A0A0A9C2U3"/>
<name>A0A0A9C2U3_ARUDO</name>
<sequence>MAPVAWPRRRTGPHTLLRDLN</sequence>
<evidence type="ECO:0000256" key="1">
    <source>
        <dbReference type="SAM" id="MobiDB-lite"/>
    </source>
</evidence>